<keyword evidence="2" id="KW-1185">Reference proteome</keyword>
<accession>A0ACB9AF92</accession>
<evidence type="ECO:0000313" key="1">
    <source>
        <dbReference type="EMBL" id="KAI3708694.1"/>
    </source>
</evidence>
<evidence type="ECO:0000313" key="2">
    <source>
        <dbReference type="Proteomes" id="UP001055811"/>
    </source>
</evidence>
<comment type="caution">
    <text evidence="1">The sequence shown here is derived from an EMBL/GenBank/DDBJ whole genome shotgun (WGS) entry which is preliminary data.</text>
</comment>
<sequence>MNGRRQEFFNAGFSAIPFIAGEDEEVGRTVEWGWAGIHLHLVQKYTKGNKESYFRHRLLLFCIYLSLVGIHNHREPKETQQAHLDRSYDAATSMAENKILNPTAMNLNRNIFTPS</sequence>
<reference evidence="2" key="1">
    <citation type="journal article" date="2022" name="Mol. Ecol. Resour.">
        <title>The genomes of chicory, endive, great burdock and yacon provide insights into Asteraceae palaeo-polyploidization history and plant inulin production.</title>
        <authorList>
            <person name="Fan W."/>
            <person name="Wang S."/>
            <person name="Wang H."/>
            <person name="Wang A."/>
            <person name="Jiang F."/>
            <person name="Liu H."/>
            <person name="Zhao H."/>
            <person name="Xu D."/>
            <person name="Zhang Y."/>
        </authorList>
    </citation>
    <scope>NUCLEOTIDE SEQUENCE [LARGE SCALE GENOMIC DNA]</scope>
    <source>
        <strain evidence="2">cv. Punajuju</strain>
    </source>
</reference>
<gene>
    <name evidence="1" type="ORF">L2E82_38049</name>
</gene>
<reference evidence="1 2" key="2">
    <citation type="journal article" date="2022" name="Mol. Ecol. Resour.">
        <title>The genomes of chicory, endive, great burdock and yacon provide insights into Asteraceae paleo-polyploidization history and plant inulin production.</title>
        <authorList>
            <person name="Fan W."/>
            <person name="Wang S."/>
            <person name="Wang H."/>
            <person name="Wang A."/>
            <person name="Jiang F."/>
            <person name="Liu H."/>
            <person name="Zhao H."/>
            <person name="Xu D."/>
            <person name="Zhang Y."/>
        </authorList>
    </citation>
    <scope>NUCLEOTIDE SEQUENCE [LARGE SCALE GENOMIC DNA]</scope>
    <source>
        <strain evidence="2">cv. Punajuju</strain>
        <tissue evidence="1">Leaves</tissue>
    </source>
</reference>
<dbReference type="Proteomes" id="UP001055811">
    <property type="component" value="Linkage Group LG07"/>
</dbReference>
<dbReference type="EMBL" id="CM042015">
    <property type="protein sequence ID" value="KAI3708694.1"/>
    <property type="molecule type" value="Genomic_DNA"/>
</dbReference>
<organism evidence="1 2">
    <name type="scientific">Cichorium intybus</name>
    <name type="common">Chicory</name>
    <dbReference type="NCBI Taxonomy" id="13427"/>
    <lineage>
        <taxon>Eukaryota</taxon>
        <taxon>Viridiplantae</taxon>
        <taxon>Streptophyta</taxon>
        <taxon>Embryophyta</taxon>
        <taxon>Tracheophyta</taxon>
        <taxon>Spermatophyta</taxon>
        <taxon>Magnoliopsida</taxon>
        <taxon>eudicotyledons</taxon>
        <taxon>Gunneridae</taxon>
        <taxon>Pentapetalae</taxon>
        <taxon>asterids</taxon>
        <taxon>campanulids</taxon>
        <taxon>Asterales</taxon>
        <taxon>Asteraceae</taxon>
        <taxon>Cichorioideae</taxon>
        <taxon>Cichorieae</taxon>
        <taxon>Cichoriinae</taxon>
        <taxon>Cichorium</taxon>
    </lineage>
</organism>
<protein>
    <submittedName>
        <fullName evidence="1">Uncharacterized protein</fullName>
    </submittedName>
</protein>
<name>A0ACB9AF92_CICIN</name>
<proteinExistence type="predicted"/>